<dbReference type="EMBL" id="JBHUOS010000010">
    <property type="protein sequence ID" value="MFD2917065.1"/>
    <property type="molecule type" value="Genomic_DNA"/>
</dbReference>
<organism evidence="1 2">
    <name type="scientific">Psychroserpens luteus</name>
    <dbReference type="NCBI Taxonomy" id="1434066"/>
    <lineage>
        <taxon>Bacteria</taxon>
        <taxon>Pseudomonadati</taxon>
        <taxon>Bacteroidota</taxon>
        <taxon>Flavobacteriia</taxon>
        <taxon>Flavobacteriales</taxon>
        <taxon>Flavobacteriaceae</taxon>
        <taxon>Psychroserpens</taxon>
    </lineage>
</organism>
<evidence type="ECO:0000313" key="1">
    <source>
        <dbReference type="EMBL" id="MFD2917065.1"/>
    </source>
</evidence>
<name>A0ABW5ZXY9_9FLAO</name>
<gene>
    <name evidence="1" type="ORF">ACFS29_15530</name>
</gene>
<comment type="caution">
    <text evidence="1">The sequence shown here is derived from an EMBL/GenBank/DDBJ whole genome shotgun (WGS) entry which is preliminary data.</text>
</comment>
<evidence type="ECO:0000313" key="2">
    <source>
        <dbReference type="Proteomes" id="UP001597548"/>
    </source>
</evidence>
<accession>A0ABW5ZXY9</accession>
<proteinExistence type="predicted"/>
<dbReference type="RefSeq" id="WP_194506093.1">
    <property type="nucleotide sequence ID" value="NZ_JADILU010000001.1"/>
</dbReference>
<reference evidence="2" key="1">
    <citation type="journal article" date="2019" name="Int. J. Syst. Evol. Microbiol.">
        <title>The Global Catalogue of Microorganisms (GCM) 10K type strain sequencing project: providing services to taxonomists for standard genome sequencing and annotation.</title>
        <authorList>
            <consortium name="The Broad Institute Genomics Platform"/>
            <consortium name="The Broad Institute Genome Sequencing Center for Infectious Disease"/>
            <person name="Wu L."/>
            <person name="Ma J."/>
        </authorList>
    </citation>
    <scope>NUCLEOTIDE SEQUENCE [LARGE SCALE GENOMIC DNA]</scope>
    <source>
        <strain evidence="2">KCTC 32514</strain>
    </source>
</reference>
<keyword evidence="2" id="KW-1185">Reference proteome</keyword>
<dbReference type="Proteomes" id="UP001597548">
    <property type="component" value="Unassembled WGS sequence"/>
</dbReference>
<protein>
    <submittedName>
        <fullName evidence="1">Uncharacterized protein</fullName>
    </submittedName>
</protein>
<sequence length="71" mass="8197">MNDTTRQILTDISKVTSDIEANYPELQKYLSETQSTLPKGNNQSATTINEKELNSYLEELKKMVSEYKDKH</sequence>